<dbReference type="RefSeq" id="WP_317944229.1">
    <property type="nucleotide sequence ID" value="NZ_JAUBDI010000009.1"/>
</dbReference>
<keyword evidence="1" id="KW-1133">Transmembrane helix</keyword>
<evidence type="ECO:0000256" key="1">
    <source>
        <dbReference type="SAM" id="Phobius"/>
    </source>
</evidence>
<organism evidence="3 4">
    <name type="scientific">Sporosarcina saromensis</name>
    <dbReference type="NCBI Taxonomy" id="359365"/>
    <lineage>
        <taxon>Bacteria</taxon>
        <taxon>Bacillati</taxon>
        <taxon>Bacillota</taxon>
        <taxon>Bacilli</taxon>
        <taxon>Bacillales</taxon>
        <taxon>Caryophanaceae</taxon>
        <taxon>Sporosarcina</taxon>
    </lineage>
</organism>
<evidence type="ECO:0000259" key="2">
    <source>
        <dbReference type="Pfam" id="PF02517"/>
    </source>
</evidence>
<feature type="transmembrane region" description="Helical" evidence="1">
    <location>
        <begin position="210"/>
        <end position="227"/>
    </location>
</feature>
<reference evidence="3 4" key="1">
    <citation type="submission" date="2023-06" db="EMBL/GenBank/DDBJ databases">
        <title>Sporosarcina sp. nov., isolated from Korean traditional fermented seafood 'Jeotgal'.</title>
        <authorList>
            <person name="Yang A.I."/>
            <person name="Shin N.-R."/>
        </authorList>
    </citation>
    <scope>NUCLEOTIDE SEQUENCE [LARGE SCALE GENOMIC DNA]</scope>
    <source>
        <strain evidence="3 4">KCTC13119</strain>
    </source>
</reference>
<evidence type="ECO:0000313" key="4">
    <source>
        <dbReference type="Proteomes" id="UP001282284"/>
    </source>
</evidence>
<keyword evidence="4" id="KW-1185">Reference proteome</keyword>
<feature type="transmembrane region" description="Helical" evidence="1">
    <location>
        <begin position="163"/>
        <end position="180"/>
    </location>
</feature>
<feature type="domain" description="CAAX prenyl protease 2/Lysostaphin resistance protein A-like" evidence="2">
    <location>
        <begin position="134"/>
        <end position="218"/>
    </location>
</feature>
<comment type="caution">
    <text evidence="3">The sequence shown here is derived from an EMBL/GenBank/DDBJ whole genome shotgun (WGS) entry which is preliminary data.</text>
</comment>
<feature type="transmembrane region" description="Helical" evidence="1">
    <location>
        <begin position="186"/>
        <end position="203"/>
    </location>
</feature>
<protein>
    <submittedName>
        <fullName evidence="3">Type II CAAX endopeptidase family protein</fullName>
    </submittedName>
</protein>
<dbReference type="PANTHER" id="PTHR36435:SF6">
    <property type="entry name" value="ABORTIVE INFECTION PROTEIN"/>
    <property type="match status" value="1"/>
</dbReference>
<keyword evidence="1" id="KW-0812">Transmembrane</keyword>
<dbReference type="Proteomes" id="UP001282284">
    <property type="component" value="Unassembled WGS sequence"/>
</dbReference>
<feature type="transmembrane region" description="Helical" evidence="1">
    <location>
        <begin position="45"/>
        <end position="67"/>
    </location>
</feature>
<evidence type="ECO:0000313" key="3">
    <source>
        <dbReference type="EMBL" id="MDW0113713.1"/>
    </source>
</evidence>
<dbReference type="Pfam" id="PF02517">
    <property type="entry name" value="Rce1-like"/>
    <property type="match status" value="1"/>
</dbReference>
<dbReference type="PANTHER" id="PTHR36435">
    <property type="entry name" value="SLR1288 PROTEIN"/>
    <property type="match status" value="1"/>
</dbReference>
<proteinExistence type="predicted"/>
<feature type="transmembrane region" description="Helical" evidence="1">
    <location>
        <begin position="7"/>
        <end position="25"/>
    </location>
</feature>
<dbReference type="InterPro" id="IPR052710">
    <property type="entry name" value="CAAX_protease"/>
</dbReference>
<gene>
    <name evidence="3" type="ORF">QT711_10975</name>
</gene>
<feature type="transmembrane region" description="Helical" evidence="1">
    <location>
        <begin position="129"/>
        <end position="151"/>
    </location>
</feature>
<accession>A0ABU4G9Q1</accession>
<dbReference type="EMBL" id="JAUBDI010000009">
    <property type="protein sequence ID" value="MDW0113713.1"/>
    <property type="molecule type" value="Genomic_DNA"/>
</dbReference>
<dbReference type="InterPro" id="IPR003675">
    <property type="entry name" value="Rce1/LyrA-like_dom"/>
</dbReference>
<feature type="transmembrane region" description="Helical" evidence="1">
    <location>
        <begin position="88"/>
        <end position="109"/>
    </location>
</feature>
<name>A0ABU4G9Q1_9BACL</name>
<sequence length="245" mass="27721">MKNWKINVWIILLYIAMQLVSIPISKSFFTYFHTTAGQEIELARLNAVAWALFISNMIAAPFILFMTTRNKRFWNIFKKGKQASIGKSILWGVLGFFMAMAGQMIAGAIEFGLGIEPGSDNTAMLSTIAKASSIIIIPIVIFAPLLEELVFRRVIFGSIYTKTNFWIAAILSGVIFALVHGEPEHTLIYMAPGIVFSFIYYHTKRIWTPMIAHFLMNGFVMIVQLNADKLLQLQNMKQALAIFFH</sequence>
<keyword evidence="1" id="KW-0472">Membrane</keyword>